<feature type="transmembrane region" description="Helical" evidence="6">
    <location>
        <begin position="85"/>
        <end position="107"/>
    </location>
</feature>
<dbReference type="GO" id="GO:0016020">
    <property type="term" value="C:membrane"/>
    <property type="evidence" value="ECO:0007669"/>
    <property type="project" value="UniProtKB-SubCell"/>
</dbReference>
<dbReference type="Gene3D" id="1.10.3730.20">
    <property type="match status" value="1"/>
</dbReference>
<feature type="transmembrane region" description="Helical" evidence="6">
    <location>
        <begin position="232"/>
        <end position="250"/>
    </location>
</feature>
<evidence type="ECO:0000256" key="3">
    <source>
        <dbReference type="ARBA" id="ARBA00022692"/>
    </source>
</evidence>
<protein>
    <submittedName>
        <fullName evidence="8">EamA family transporter</fullName>
    </submittedName>
</protein>
<evidence type="ECO:0000256" key="4">
    <source>
        <dbReference type="ARBA" id="ARBA00022989"/>
    </source>
</evidence>
<evidence type="ECO:0000313" key="9">
    <source>
        <dbReference type="Proteomes" id="UP000739538"/>
    </source>
</evidence>
<dbReference type="AlphaFoldDB" id="A0A956N8R8"/>
<feature type="domain" description="EamA" evidence="7">
    <location>
        <begin position="172"/>
        <end position="304"/>
    </location>
</feature>
<feature type="domain" description="EamA" evidence="7">
    <location>
        <begin position="21"/>
        <end position="157"/>
    </location>
</feature>
<dbReference type="Pfam" id="PF00892">
    <property type="entry name" value="EamA"/>
    <property type="match status" value="2"/>
</dbReference>
<reference evidence="8" key="1">
    <citation type="submission" date="2020-04" db="EMBL/GenBank/DDBJ databases">
        <authorList>
            <person name="Zhang T."/>
        </authorList>
    </citation>
    <scope>NUCLEOTIDE SEQUENCE</scope>
    <source>
        <strain evidence="8">HKST-UBA02</strain>
    </source>
</reference>
<evidence type="ECO:0000256" key="1">
    <source>
        <dbReference type="ARBA" id="ARBA00004141"/>
    </source>
</evidence>
<gene>
    <name evidence="8" type="ORF">KDA27_03185</name>
</gene>
<dbReference type="SUPFAM" id="SSF103481">
    <property type="entry name" value="Multidrug resistance efflux transporter EmrE"/>
    <property type="match status" value="2"/>
</dbReference>
<feature type="transmembrane region" description="Helical" evidence="6">
    <location>
        <begin position="113"/>
        <end position="133"/>
    </location>
</feature>
<feature type="transmembrane region" description="Helical" evidence="6">
    <location>
        <begin position="168"/>
        <end position="188"/>
    </location>
</feature>
<organism evidence="8 9">
    <name type="scientific">Eiseniibacteriota bacterium</name>
    <dbReference type="NCBI Taxonomy" id="2212470"/>
    <lineage>
        <taxon>Bacteria</taxon>
        <taxon>Candidatus Eiseniibacteriota</taxon>
    </lineage>
</organism>
<comment type="subcellular location">
    <subcellularLocation>
        <location evidence="1">Membrane</location>
        <topology evidence="1">Multi-pass membrane protein</topology>
    </subcellularLocation>
</comment>
<comment type="similarity">
    <text evidence="2">Belongs to the EamA transporter family.</text>
</comment>
<comment type="caution">
    <text evidence="8">The sequence shown here is derived from an EMBL/GenBank/DDBJ whole genome shotgun (WGS) entry which is preliminary data.</text>
</comment>
<feature type="transmembrane region" description="Helical" evidence="6">
    <location>
        <begin position="200"/>
        <end position="220"/>
    </location>
</feature>
<dbReference type="PANTHER" id="PTHR32322:SF2">
    <property type="entry name" value="EAMA DOMAIN-CONTAINING PROTEIN"/>
    <property type="match status" value="1"/>
</dbReference>
<dbReference type="InterPro" id="IPR050638">
    <property type="entry name" value="AA-Vitamin_Transporters"/>
</dbReference>
<name>A0A956N8R8_UNCEI</name>
<evidence type="ECO:0000256" key="2">
    <source>
        <dbReference type="ARBA" id="ARBA00007362"/>
    </source>
</evidence>
<keyword evidence="4 6" id="KW-1133">Transmembrane helix</keyword>
<dbReference type="PANTHER" id="PTHR32322">
    <property type="entry name" value="INNER MEMBRANE TRANSPORTER"/>
    <property type="match status" value="1"/>
</dbReference>
<keyword evidence="3 6" id="KW-0812">Transmembrane</keyword>
<evidence type="ECO:0000256" key="6">
    <source>
        <dbReference type="SAM" id="Phobius"/>
    </source>
</evidence>
<dbReference type="EMBL" id="JAGQHS010000009">
    <property type="protein sequence ID" value="MCA9754780.1"/>
    <property type="molecule type" value="Genomic_DNA"/>
</dbReference>
<evidence type="ECO:0000313" key="8">
    <source>
        <dbReference type="EMBL" id="MCA9754780.1"/>
    </source>
</evidence>
<proteinExistence type="inferred from homology"/>
<feature type="transmembrane region" description="Helical" evidence="6">
    <location>
        <begin position="52"/>
        <end position="73"/>
    </location>
</feature>
<dbReference type="InterPro" id="IPR000620">
    <property type="entry name" value="EamA_dom"/>
</dbReference>
<evidence type="ECO:0000256" key="5">
    <source>
        <dbReference type="ARBA" id="ARBA00023136"/>
    </source>
</evidence>
<dbReference type="InterPro" id="IPR037185">
    <property type="entry name" value="EmrE-like"/>
</dbReference>
<keyword evidence="5 6" id="KW-0472">Membrane</keyword>
<sequence length="312" mass="34016">MHEVSTSSPVRTLPGTQLPLAGVFHLLVVYFVWGSTYLAIRVAVREGSGFPPFWMAASRVLVAGSLLWCWGAVRRTRLRPTRAEWQTLIGSAALLWVGGNGAVVWASQRVDSVYAALLIGALPLWVAVFEAVLDRRGPSPLLALSLLVGFSGIAVISAPSMMEAKGATLLPIVALFFAPFSWGIGSILQQRRPVRLSPEMSSSYQQLTGGLFFVAIALLTREPVPEPEGHAWIAWGYLVVFGSLLAFTSFVKALRILKAKVVMTYAYVNPVVAAFLGWWILHESITRWTIGGTALVLLGVAGVFREREQRRG</sequence>
<accession>A0A956N8R8</accession>
<dbReference type="Proteomes" id="UP000739538">
    <property type="component" value="Unassembled WGS sequence"/>
</dbReference>
<feature type="transmembrane region" description="Helical" evidence="6">
    <location>
        <begin position="20"/>
        <end position="40"/>
    </location>
</feature>
<feature type="transmembrane region" description="Helical" evidence="6">
    <location>
        <begin position="287"/>
        <end position="304"/>
    </location>
</feature>
<feature type="transmembrane region" description="Helical" evidence="6">
    <location>
        <begin position="262"/>
        <end position="281"/>
    </location>
</feature>
<reference evidence="8" key="2">
    <citation type="journal article" date="2021" name="Microbiome">
        <title>Successional dynamics and alternative stable states in a saline activated sludge microbial community over 9 years.</title>
        <authorList>
            <person name="Wang Y."/>
            <person name="Ye J."/>
            <person name="Ju F."/>
            <person name="Liu L."/>
            <person name="Boyd J.A."/>
            <person name="Deng Y."/>
            <person name="Parks D.H."/>
            <person name="Jiang X."/>
            <person name="Yin X."/>
            <person name="Woodcroft B.J."/>
            <person name="Tyson G.W."/>
            <person name="Hugenholtz P."/>
            <person name="Polz M.F."/>
            <person name="Zhang T."/>
        </authorList>
    </citation>
    <scope>NUCLEOTIDE SEQUENCE</scope>
    <source>
        <strain evidence="8">HKST-UBA02</strain>
    </source>
</reference>
<evidence type="ECO:0000259" key="7">
    <source>
        <dbReference type="Pfam" id="PF00892"/>
    </source>
</evidence>
<feature type="transmembrane region" description="Helical" evidence="6">
    <location>
        <begin position="140"/>
        <end position="162"/>
    </location>
</feature>